<dbReference type="InterPro" id="IPR008253">
    <property type="entry name" value="Marvel"/>
</dbReference>
<organism evidence="9 10">
    <name type="scientific">Peromyscus maniculatus bairdii</name>
    <name type="common">Prairie deer mouse</name>
    <dbReference type="NCBI Taxonomy" id="230844"/>
    <lineage>
        <taxon>Eukaryota</taxon>
        <taxon>Metazoa</taxon>
        <taxon>Chordata</taxon>
        <taxon>Craniata</taxon>
        <taxon>Vertebrata</taxon>
        <taxon>Euteleostomi</taxon>
        <taxon>Mammalia</taxon>
        <taxon>Eutheria</taxon>
        <taxon>Euarchontoglires</taxon>
        <taxon>Glires</taxon>
        <taxon>Rodentia</taxon>
        <taxon>Myomorpha</taxon>
        <taxon>Muroidea</taxon>
        <taxon>Cricetidae</taxon>
        <taxon>Neotominae</taxon>
        <taxon>Peromyscus</taxon>
    </lineage>
</organism>
<evidence type="ECO:0000256" key="1">
    <source>
        <dbReference type="ARBA" id="ARBA00004141"/>
    </source>
</evidence>
<evidence type="ECO:0000256" key="7">
    <source>
        <dbReference type="SAM" id="Phobius"/>
    </source>
</evidence>
<keyword evidence="3 7" id="KW-1133">Transmembrane helix</keyword>
<feature type="transmembrane region" description="Helical" evidence="7">
    <location>
        <begin position="151"/>
        <end position="172"/>
    </location>
</feature>
<feature type="compositionally biased region" description="Polar residues" evidence="6">
    <location>
        <begin position="49"/>
        <end position="60"/>
    </location>
</feature>
<evidence type="ECO:0000256" key="3">
    <source>
        <dbReference type="ARBA" id="ARBA00022989"/>
    </source>
</evidence>
<dbReference type="PROSITE" id="PS51225">
    <property type="entry name" value="MARVEL"/>
    <property type="match status" value="1"/>
</dbReference>
<dbReference type="AlphaFoldDB" id="A0A8C8UIV6"/>
<evidence type="ECO:0000256" key="4">
    <source>
        <dbReference type="ARBA" id="ARBA00023136"/>
    </source>
</evidence>
<proteinExistence type="predicted"/>
<keyword evidence="4 5" id="KW-0472">Membrane</keyword>
<reference evidence="9 10" key="1">
    <citation type="submission" date="2018-10" db="EMBL/GenBank/DDBJ databases">
        <title>Improved assembly of the deer mouse Peromyscus maniculatus genome.</title>
        <authorList>
            <person name="Lassance J.-M."/>
            <person name="Hoekstra H.E."/>
        </authorList>
    </citation>
    <scope>NUCLEOTIDE SEQUENCE [LARGE SCALE GENOMIC DNA]</scope>
</reference>
<sequence length="227" mass="25149">MSPASARHELSRESIHPPSRTTSQSELGDVPSRSESLVSITSVAPPKNTPLNGTSFSRSTRSVHKEQSTSKLPPMKPTQSQKARPGHVSKKIKIRASFKRRAEGRAKVPKRLRDSSKNFIFSSAGVLKVLRMCLIAASVVCFIIGGAHEMFVAITIQETCIVLFFIIVYLVTLQHLLICIQWPLLDLINSIISTVFLGVVAILTLQEKERRHWSYVGGVSRGLYESI</sequence>
<dbReference type="InterPro" id="IPR050578">
    <property type="entry name" value="MARVEL-CKLF_proteins"/>
</dbReference>
<dbReference type="PANTHER" id="PTHR22776:SF43">
    <property type="entry name" value="CKLF-LIKE MARVEL TRANSMEMBRANE DOMAIN-CONTAINING PROTEIN 1"/>
    <property type="match status" value="1"/>
</dbReference>
<feature type="compositionally biased region" description="Polar residues" evidence="6">
    <location>
        <begin position="33"/>
        <end position="42"/>
    </location>
</feature>
<dbReference type="Proteomes" id="UP000694547">
    <property type="component" value="Chromosome 5"/>
</dbReference>
<keyword evidence="10" id="KW-1185">Reference proteome</keyword>
<evidence type="ECO:0000256" key="2">
    <source>
        <dbReference type="ARBA" id="ARBA00022692"/>
    </source>
</evidence>
<keyword evidence="2 5" id="KW-0812">Transmembrane</keyword>
<evidence type="ECO:0000313" key="9">
    <source>
        <dbReference type="Ensembl" id="ENSPEMP00000029978.1"/>
    </source>
</evidence>
<evidence type="ECO:0000256" key="6">
    <source>
        <dbReference type="SAM" id="MobiDB-lite"/>
    </source>
</evidence>
<dbReference type="Ensembl" id="ENSPEMT00000042341.1">
    <property type="protein sequence ID" value="ENSPEMP00000029978.1"/>
    <property type="gene ID" value="ENSPEMG00000026503.1"/>
</dbReference>
<feature type="transmembrane region" description="Helical" evidence="7">
    <location>
        <begin position="184"/>
        <end position="205"/>
    </location>
</feature>
<name>A0A8C8UIV6_PERMB</name>
<accession>A0A8C8UIV6</accession>
<evidence type="ECO:0000259" key="8">
    <source>
        <dbReference type="PROSITE" id="PS51225"/>
    </source>
</evidence>
<dbReference type="GeneTree" id="ENSGT00940000163203"/>
<feature type="compositionally biased region" description="Basic and acidic residues" evidence="6">
    <location>
        <begin position="1"/>
        <end position="15"/>
    </location>
</feature>
<feature type="region of interest" description="Disordered" evidence="6">
    <location>
        <begin position="1"/>
        <end position="90"/>
    </location>
</feature>
<dbReference type="PANTHER" id="PTHR22776">
    <property type="entry name" value="MARVEL-CONTAINING POTENTIAL LIPID RAFT-ASSOCIATED PROTEIN"/>
    <property type="match status" value="1"/>
</dbReference>
<feature type="transmembrane region" description="Helical" evidence="7">
    <location>
        <begin position="119"/>
        <end position="145"/>
    </location>
</feature>
<dbReference type="GO" id="GO:0016020">
    <property type="term" value="C:membrane"/>
    <property type="evidence" value="ECO:0007669"/>
    <property type="project" value="UniProtKB-SubCell"/>
</dbReference>
<evidence type="ECO:0000313" key="10">
    <source>
        <dbReference type="Proteomes" id="UP000694547"/>
    </source>
</evidence>
<evidence type="ECO:0000256" key="5">
    <source>
        <dbReference type="PROSITE-ProRule" id="PRU00581"/>
    </source>
</evidence>
<feature type="domain" description="MARVEL" evidence="8">
    <location>
        <begin position="119"/>
        <end position="227"/>
    </location>
</feature>
<comment type="subcellular location">
    <subcellularLocation>
        <location evidence="1">Membrane</location>
        <topology evidence="1">Multi-pass membrane protein</topology>
    </subcellularLocation>
</comment>
<reference evidence="9" key="3">
    <citation type="submission" date="2025-09" db="UniProtKB">
        <authorList>
            <consortium name="Ensembl"/>
        </authorList>
    </citation>
    <scope>IDENTIFICATION</scope>
</reference>
<protein>
    <recommendedName>
        <fullName evidence="8">MARVEL domain-containing protein</fullName>
    </recommendedName>
</protein>
<reference evidence="9" key="2">
    <citation type="submission" date="2025-08" db="UniProtKB">
        <authorList>
            <consortium name="Ensembl"/>
        </authorList>
    </citation>
    <scope>IDENTIFICATION</scope>
</reference>